<gene>
    <name evidence="1" type="ORF">I596_2820</name>
</gene>
<dbReference type="KEGG" id="dko:I596_2820"/>
<name>A0A160DWJ4_9GAMM</name>
<accession>A0A160DWJ4</accession>
<evidence type="ECO:0000313" key="2">
    <source>
        <dbReference type="Proteomes" id="UP000076830"/>
    </source>
</evidence>
<proteinExistence type="predicted"/>
<dbReference type="AlphaFoldDB" id="A0A160DWJ4"/>
<evidence type="ECO:0000313" key="1">
    <source>
        <dbReference type="EMBL" id="ANB18814.1"/>
    </source>
</evidence>
<sequence length="345" mass="34780">MPAAAAGFVSLDLPGSQAVAISADGCIVAGNLLGDAGGGFRWSAAGGAERLAGAVSVQGLSASGAYVAGAVLDGLQRQFASYWDAAGMAHPLDSMPGIESLGVVSQAQAINDEPRIVGNARRPGGGSIAFEWTPRHGMRSLPGLAAGASGRAVGVSRDGNRIVGWEQRAGQTTGIVWRNGQALPLPIASGAPAELSGASRDAALLFGLRPIDGAAAAAAYRWRDAATLELLATTPEPAAAARFHAGSDDGRVLAGGSDRGGRRAPWVWIAGEGFVALPDLLARYRVAVPPGWQLLALTAVSGNGERLAGWGKRDGQLDSFVVDLTAGGPAGACTLPAVARTVQAP</sequence>
<keyword evidence="2" id="KW-1185">Reference proteome</keyword>
<dbReference type="EMBL" id="CP015249">
    <property type="protein sequence ID" value="ANB18814.1"/>
    <property type="molecule type" value="Genomic_DNA"/>
</dbReference>
<organism evidence="1 2">
    <name type="scientific">Dokdonella koreensis DS-123</name>
    <dbReference type="NCBI Taxonomy" id="1300342"/>
    <lineage>
        <taxon>Bacteria</taxon>
        <taxon>Pseudomonadati</taxon>
        <taxon>Pseudomonadota</taxon>
        <taxon>Gammaproteobacteria</taxon>
        <taxon>Lysobacterales</taxon>
        <taxon>Rhodanobacteraceae</taxon>
        <taxon>Dokdonella</taxon>
    </lineage>
</organism>
<reference evidence="1 2" key="1">
    <citation type="submission" date="2016-04" db="EMBL/GenBank/DDBJ databases">
        <title>Complete genome sequence of Dokdonella koreensis DS-123T.</title>
        <authorList>
            <person name="Kim J.F."/>
            <person name="Lee H."/>
            <person name="Kwak M.-J."/>
        </authorList>
    </citation>
    <scope>NUCLEOTIDE SEQUENCE [LARGE SCALE GENOMIC DNA]</scope>
    <source>
        <strain evidence="1 2">DS-123</strain>
    </source>
</reference>
<protein>
    <submittedName>
        <fullName evidence="1">Autotransporter</fullName>
    </submittedName>
</protein>
<dbReference type="Proteomes" id="UP000076830">
    <property type="component" value="Chromosome"/>
</dbReference>